<reference evidence="7 8" key="1">
    <citation type="submission" date="2024-05" db="EMBL/GenBank/DDBJ databases">
        <title>Halomonas sp. SSM6 16S ribosomal RNA gene Genome sequencing and assembly.</title>
        <authorList>
            <person name="Yook S."/>
        </authorList>
    </citation>
    <scope>NUCLEOTIDE SEQUENCE [LARGE SCALE GENOMIC DNA]</scope>
    <source>
        <strain evidence="7 8">SSM6</strain>
    </source>
</reference>
<evidence type="ECO:0000259" key="6">
    <source>
        <dbReference type="Pfam" id="PF00535"/>
    </source>
</evidence>
<dbReference type="EC" id="2.4.-.-" evidence="7"/>
<evidence type="ECO:0000256" key="5">
    <source>
        <dbReference type="ARBA" id="ARBA00023136"/>
    </source>
</evidence>
<keyword evidence="8" id="KW-1185">Reference proteome</keyword>
<proteinExistence type="predicted"/>
<gene>
    <name evidence="7" type="ORF">ABE960_01330</name>
</gene>
<organism evidence="7 8">
    <name type="scientific">Halomonas aquatica</name>
    <dbReference type="NCBI Taxonomy" id="3151123"/>
    <lineage>
        <taxon>Bacteria</taxon>
        <taxon>Pseudomonadati</taxon>
        <taxon>Pseudomonadota</taxon>
        <taxon>Gammaproteobacteria</taxon>
        <taxon>Oceanospirillales</taxon>
        <taxon>Halomonadaceae</taxon>
        <taxon>Halomonas</taxon>
    </lineage>
</organism>
<sequence length="86" mass="9281">MPDRFSIIVSTLNEAATIEALLTRLRELQASGVEILVMDDGSLDDTVVRARPLASRVLVRSSGDASMSGWRLACLDRPGCRPARGP</sequence>
<dbReference type="GO" id="GO:0016757">
    <property type="term" value="F:glycosyltransferase activity"/>
    <property type="evidence" value="ECO:0007669"/>
    <property type="project" value="UniProtKB-KW"/>
</dbReference>
<dbReference type="Proteomes" id="UP001442468">
    <property type="component" value="Unassembled WGS sequence"/>
</dbReference>
<keyword evidence="4 7" id="KW-0808">Transferase</keyword>
<comment type="caution">
    <text evidence="7">The sequence shown here is derived from an EMBL/GenBank/DDBJ whole genome shotgun (WGS) entry which is preliminary data.</text>
</comment>
<keyword evidence="2" id="KW-1003">Cell membrane</keyword>
<name>A0ABV1NAV1_9GAMM</name>
<dbReference type="Gene3D" id="3.90.550.10">
    <property type="entry name" value="Spore Coat Polysaccharide Biosynthesis Protein SpsA, Chain A"/>
    <property type="match status" value="1"/>
</dbReference>
<accession>A0ABV1NAV1</accession>
<evidence type="ECO:0000313" key="8">
    <source>
        <dbReference type="Proteomes" id="UP001442468"/>
    </source>
</evidence>
<feature type="domain" description="Glycosyltransferase 2-like" evidence="6">
    <location>
        <begin position="6"/>
        <end position="59"/>
    </location>
</feature>
<dbReference type="RefSeq" id="WP_349760416.1">
    <property type="nucleotide sequence ID" value="NZ_JBEGCJ010000001.1"/>
</dbReference>
<evidence type="ECO:0000256" key="4">
    <source>
        <dbReference type="ARBA" id="ARBA00022679"/>
    </source>
</evidence>
<evidence type="ECO:0000256" key="2">
    <source>
        <dbReference type="ARBA" id="ARBA00022475"/>
    </source>
</evidence>
<dbReference type="EMBL" id="JBEGCJ010000001">
    <property type="protein sequence ID" value="MEQ6916171.1"/>
    <property type="molecule type" value="Genomic_DNA"/>
</dbReference>
<dbReference type="InterPro" id="IPR029044">
    <property type="entry name" value="Nucleotide-diphossugar_trans"/>
</dbReference>
<dbReference type="PANTHER" id="PTHR43646">
    <property type="entry name" value="GLYCOSYLTRANSFERASE"/>
    <property type="match status" value="1"/>
</dbReference>
<evidence type="ECO:0000256" key="1">
    <source>
        <dbReference type="ARBA" id="ARBA00004236"/>
    </source>
</evidence>
<dbReference type="PANTHER" id="PTHR43646:SF2">
    <property type="entry name" value="GLYCOSYLTRANSFERASE 2-LIKE DOMAIN-CONTAINING PROTEIN"/>
    <property type="match status" value="1"/>
</dbReference>
<keyword evidence="5" id="KW-0472">Membrane</keyword>
<dbReference type="InterPro" id="IPR001173">
    <property type="entry name" value="Glyco_trans_2-like"/>
</dbReference>
<comment type="subcellular location">
    <subcellularLocation>
        <location evidence="1">Cell membrane</location>
    </subcellularLocation>
</comment>
<keyword evidence="3 7" id="KW-0328">Glycosyltransferase</keyword>
<evidence type="ECO:0000256" key="3">
    <source>
        <dbReference type="ARBA" id="ARBA00022676"/>
    </source>
</evidence>
<dbReference type="SUPFAM" id="SSF53448">
    <property type="entry name" value="Nucleotide-diphospho-sugar transferases"/>
    <property type="match status" value="1"/>
</dbReference>
<protein>
    <submittedName>
        <fullName evidence="7">Glycosyltransferase</fullName>
        <ecNumber evidence="7">2.4.-.-</ecNumber>
    </submittedName>
</protein>
<evidence type="ECO:0000313" key="7">
    <source>
        <dbReference type="EMBL" id="MEQ6916171.1"/>
    </source>
</evidence>
<dbReference type="Pfam" id="PF00535">
    <property type="entry name" value="Glycos_transf_2"/>
    <property type="match status" value="1"/>
</dbReference>